<dbReference type="Gene3D" id="3.30.590.10">
    <property type="entry name" value="Glutamine synthetase/guanido kinase, catalytic domain"/>
    <property type="match status" value="1"/>
</dbReference>
<dbReference type="Gene3D" id="3.10.20.70">
    <property type="entry name" value="Glutamine synthetase, N-terminal domain"/>
    <property type="match status" value="1"/>
</dbReference>
<proteinExistence type="inferred from homology"/>
<dbReference type="Proteomes" id="UP001165092">
    <property type="component" value="Unassembled WGS sequence"/>
</dbReference>
<sequence length="465" mass="51613">MTISNGRTTLDEHRELNTDSTAVEDVSKRILETGIDYVHYQAVTLTGRVVGKTVPARHLRRSLENGVQQFRTVLGDLHTDPTGELLGGGNDAAEFTAMPDLDTFAVLPWDPRTARFFCRLYEPDHRPEGVRGQPLPTDVRGGLQRMHADFTTRTGLELRSGCEPEAAWSGPGLEPPRGHRVTPALHLDSLDRFRPVYQRIIAYGQALGLDMTEGGHEGDDGQLEMNWMFDHADRTADRLIVHRQICRQVARELGLTVSFMPKPSDRHMGNGCHHNLSLWRDGVNVFSDPQTRELHLSDIGRYAMGGILTHAAAMSAVVCPTVNSYKRLAQASEFTPSHVNWGRETKACALRLPANGRVEFRLPDAMANPYLSHAVLIAAIEDGIKNQTDPGPDKAHEDHASAQRFPALPHTLEQALERFSADPVSTGALGEETAALFLAMKSLEWRRFCTAVTDWERDAYTDAGY</sequence>
<name>A0A9W6P7U8_9ACTN</name>
<reference evidence="6" key="1">
    <citation type="submission" date="2023-02" db="EMBL/GenBank/DDBJ databases">
        <title>Nocardiopsis ansamitocini NBRC 112285.</title>
        <authorList>
            <person name="Ichikawa N."/>
            <person name="Sato H."/>
            <person name="Tonouchi N."/>
        </authorList>
    </citation>
    <scope>NUCLEOTIDE SEQUENCE</scope>
    <source>
        <strain evidence="6">NBRC 112285</strain>
    </source>
</reference>
<keyword evidence="7" id="KW-1185">Reference proteome</keyword>
<evidence type="ECO:0000259" key="5">
    <source>
        <dbReference type="PROSITE" id="PS51987"/>
    </source>
</evidence>
<evidence type="ECO:0000256" key="4">
    <source>
        <dbReference type="RuleBase" id="RU000384"/>
    </source>
</evidence>
<dbReference type="PANTHER" id="PTHR43785">
    <property type="entry name" value="GAMMA-GLUTAMYLPUTRESCINE SYNTHETASE"/>
    <property type="match status" value="1"/>
</dbReference>
<dbReference type="InterPro" id="IPR008146">
    <property type="entry name" value="Gln_synth_cat_dom"/>
</dbReference>
<dbReference type="InterPro" id="IPR036651">
    <property type="entry name" value="Gln_synt_N_sf"/>
</dbReference>
<comment type="similarity">
    <text evidence="1 3 4">Belongs to the glutamine synthetase family.</text>
</comment>
<dbReference type="SUPFAM" id="SSF54368">
    <property type="entry name" value="Glutamine synthetase, N-terminal domain"/>
    <property type="match status" value="1"/>
</dbReference>
<gene>
    <name evidence="6" type="ORF">Nans01_34710</name>
</gene>
<feature type="domain" description="GS catalytic" evidence="5">
    <location>
        <begin position="139"/>
        <end position="465"/>
    </location>
</feature>
<dbReference type="AlphaFoldDB" id="A0A9W6P7U8"/>
<dbReference type="SUPFAM" id="SSF55931">
    <property type="entry name" value="Glutamine synthetase/guanido kinase"/>
    <property type="match status" value="1"/>
</dbReference>
<dbReference type="GO" id="GO:0006542">
    <property type="term" value="P:glutamine biosynthetic process"/>
    <property type="evidence" value="ECO:0007669"/>
    <property type="project" value="InterPro"/>
</dbReference>
<evidence type="ECO:0000256" key="2">
    <source>
        <dbReference type="ARBA" id="ARBA00022598"/>
    </source>
</evidence>
<dbReference type="EMBL" id="BSQG01000005">
    <property type="protein sequence ID" value="GLU49120.1"/>
    <property type="molecule type" value="Genomic_DNA"/>
</dbReference>
<dbReference type="RefSeq" id="WP_285760569.1">
    <property type="nucleotide sequence ID" value="NZ_BSQG01000005.1"/>
</dbReference>
<organism evidence="6 7">
    <name type="scientific">Nocardiopsis ansamitocini</name>
    <dbReference type="NCBI Taxonomy" id="1670832"/>
    <lineage>
        <taxon>Bacteria</taxon>
        <taxon>Bacillati</taxon>
        <taxon>Actinomycetota</taxon>
        <taxon>Actinomycetes</taxon>
        <taxon>Streptosporangiales</taxon>
        <taxon>Nocardiopsidaceae</taxon>
        <taxon>Nocardiopsis</taxon>
    </lineage>
</organism>
<dbReference type="Pfam" id="PF00120">
    <property type="entry name" value="Gln-synt_C"/>
    <property type="match status" value="1"/>
</dbReference>
<dbReference type="PROSITE" id="PS51987">
    <property type="entry name" value="GS_CATALYTIC"/>
    <property type="match status" value="1"/>
</dbReference>
<evidence type="ECO:0000256" key="3">
    <source>
        <dbReference type="PROSITE-ProRule" id="PRU01331"/>
    </source>
</evidence>
<dbReference type="GO" id="GO:0004356">
    <property type="term" value="F:glutamine synthetase activity"/>
    <property type="evidence" value="ECO:0007669"/>
    <property type="project" value="InterPro"/>
</dbReference>
<evidence type="ECO:0000313" key="7">
    <source>
        <dbReference type="Proteomes" id="UP001165092"/>
    </source>
</evidence>
<protein>
    <submittedName>
        <fullName evidence="6">Glutamine synthetase</fullName>
    </submittedName>
</protein>
<dbReference type="SMART" id="SM01230">
    <property type="entry name" value="Gln-synt_C"/>
    <property type="match status" value="1"/>
</dbReference>
<comment type="caution">
    <text evidence="6">The sequence shown here is derived from an EMBL/GenBank/DDBJ whole genome shotgun (WGS) entry which is preliminary data.</text>
</comment>
<evidence type="ECO:0000313" key="6">
    <source>
        <dbReference type="EMBL" id="GLU49120.1"/>
    </source>
</evidence>
<accession>A0A9W6P7U8</accession>
<evidence type="ECO:0000256" key="1">
    <source>
        <dbReference type="ARBA" id="ARBA00009897"/>
    </source>
</evidence>
<dbReference type="InterPro" id="IPR014746">
    <property type="entry name" value="Gln_synth/guanido_kin_cat_dom"/>
</dbReference>
<dbReference type="PANTHER" id="PTHR43785:SF12">
    <property type="entry name" value="TYPE-1 GLUTAMINE SYNTHETASE 2"/>
    <property type="match status" value="1"/>
</dbReference>
<keyword evidence="2" id="KW-0436">Ligase</keyword>